<dbReference type="InterPro" id="IPR011009">
    <property type="entry name" value="Kinase-like_dom_sf"/>
</dbReference>
<evidence type="ECO:0000313" key="2">
    <source>
        <dbReference type="EMBL" id="KAF6169099.1"/>
    </source>
</evidence>
<reference evidence="2 3" key="1">
    <citation type="journal article" date="2020" name="IScience">
        <title>Genome Sequencing of the Endangered Kingdonia uniflora (Circaeasteraceae, Ranunculales) Reveals Potential Mechanisms of Evolutionary Specialization.</title>
        <authorList>
            <person name="Sun Y."/>
            <person name="Deng T."/>
            <person name="Zhang A."/>
            <person name="Moore M.J."/>
            <person name="Landis J.B."/>
            <person name="Lin N."/>
            <person name="Zhang H."/>
            <person name="Zhang X."/>
            <person name="Huang J."/>
            <person name="Zhang X."/>
            <person name="Sun H."/>
            <person name="Wang H."/>
        </authorList>
    </citation>
    <scope>NUCLEOTIDE SEQUENCE [LARGE SCALE GENOMIC DNA]</scope>
    <source>
        <strain evidence="2">TB1705</strain>
        <tissue evidence="2">Leaf</tissue>
    </source>
</reference>
<dbReference type="EMBL" id="JACGCM010000671">
    <property type="protein sequence ID" value="KAF6169099.1"/>
    <property type="molecule type" value="Genomic_DNA"/>
</dbReference>
<protein>
    <recommendedName>
        <fullName evidence="4">Protein kinase domain-containing protein</fullName>
    </recommendedName>
</protein>
<dbReference type="OrthoDB" id="1740083at2759"/>
<evidence type="ECO:0000313" key="3">
    <source>
        <dbReference type="Proteomes" id="UP000541444"/>
    </source>
</evidence>
<dbReference type="AlphaFoldDB" id="A0A7J7NPJ6"/>
<evidence type="ECO:0008006" key="4">
    <source>
        <dbReference type="Google" id="ProtNLM"/>
    </source>
</evidence>
<dbReference type="GO" id="GO:0009640">
    <property type="term" value="P:photomorphogenesis"/>
    <property type="evidence" value="ECO:0007669"/>
    <property type="project" value="InterPro"/>
</dbReference>
<accession>A0A7J7NPJ6</accession>
<dbReference type="PANTHER" id="PTHR44218:SF6">
    <property type="entry name" value="PROTEIN SUPPRESSOR OF PHYA-105 1"/>
    <property type="match status" value="1"/>
</dbReference>
<proteinExistence type="predicted"/>
<gene>
    <name evidence="2" type="ORF">GIB67_038596</name>
</gene>
<dbReference type="SUPFAM" id="SSF56112">
    <property type="entry name" value="Protein kinase-like (PK-like)"/>
    <property type="match status" value="1"/>
</dbReference>
<evidence type="ECO:0000256" key="1">
    <source>
        <dbReference type="SAM" id="MobiDB-lite"/>
    </source>
</evidence>
<dbReference type="InterPro" id="IPR044630">
    <property type="entry name" value="SPA1/2/3/4"/>
</dbReference>
<keyword evidence="3" id="KW-1185">Reference proteome</keyword>
<name>A0A7J7NPJ6_9MAGN</name>
<dbReference type="PANTHER" id="PTHR44218">
    <property type="entry name" value="PROTEIN SPA1-RELATED 2"/>
    <property type="match status" value="1"/>
</dbReference>
<sequence>MQYSTEHSRYISSTGSQGSGYDTIQQHNSPSEYRPRNMSGLPMVSKNVQQQFISANVQLEEKWYTSPEELNGSDSSFSSSIYSLGILLFELLCYFESLEARAIAMLDLHHRILPPSFLSEYPREVGFCLWLLHPVPSSWPTTREILQSELICKSLEFSLGNQSLLSVDEDLAESELLLHFLISLKDQMQKQASKLVEDVGCL</sequence>
<dbReference type="Proteomes" id="UP000541444">
    <property type="component" value="Unassembled WGS sequence"/>
</dbReference>
<dbReference type="Gene3D" id="1.10.510.10">
    <property type="entry name" value="Transferase(Phosphotransferase) domain 1"/>
    <property type="match status" value="1"/>
</dbReference>
<feature type="compositionally biased region" description="Polar residues" evidence="1">
    <location>
        <begin position="1"/>
        <end position="31"/>
    </location>
</feature>
<comment type="caution">
    <text evidence="2">The sequence shown here is derived from an EMBL/GenBank/DDBJ whole genome shotgun (WGS) entry which is preliminary data.</text>
</comment>
<organism evidence="2 3">
    <name type="scientific">Kingdonia uniflora</name>
    <dbReference type="NCBI Taxonomy" id="39325"/>
    <lineage>
        <taxon>Eukaryota</taxon>
        <taxon>Viridiplantae</taxon>
        <taxon>Streptophyta</taxon>
        <taxon>Embryophyta</taxon>
        <taxon>Tracheophyta</taxon>
        <taxon>Spermatophyta</taxon>
        <taxon>Magnoliopsida</taxon>
        <taxon>Ranunculales</taxon>
        <taxon>Circaeasteraceae</taxon>
        <taxon>Kingdonia</taxon>
    </lineage>
</organism>
<feature type="region of interest" description="Disordered" evidence="1">
    <location>
        <begin position="1"/>
        <end position="40"/>
    </location>
</feature>